<dbReference type="RefSeq" id="WP_023789565.1">
    <property type="nucleotide sequence ID" value="NC_022998.1"/>
</dbReference>
<organism evidence="1 2">
    <name type="scientific">Spiroplasma apis B31</name>
    <dbReference type="NCBI Taxonomy" id="1276258"/>
    <lineage>
        <taxon>Bacteria</taxon>
        <taxon>Bacillati</taxon>
        <taxon>Mycoplasmatota</taxon>
        <taxon>Mollicutes</taxon>
        <taxon>Entomoplasmatales</taxon>
        <taxon>Spiroplasmataceae</taxon>
        <taxon>Spiroplasma</taxon>
    </lineage>
</organism>
<accession>V5RIR9</accession>
<evidence type="ECO:0000313" key="1">
    <source>
        <dbReference type="EMBL" id="AHB36459.1"/>
    </source>
</evidence>
<dbReference type="STRING" id="1276258.SAPIS_v1c06140"/>
<evidence type="ECO:0000313" key="2">
    <source>
        <dbReference type="Proteomes" id="UP000018550"/>
    </source>
</evidence>
<dbReference type="PATRIC" id="fig|1276258.3.peg.622"/>
<sequence>MKKTFKLFFKTGKILECFRGFKQLKTKKYARYILDKEWYKNHFINIPNKNLSSATNSIIFRYMTSIILFFCQIKEKYKEINIYIILYNDSNIDKFSKKILIVLRELLGINFQVIKKDKIYSKRNANWYNIKVSCCRGFYNEFKVDWNNVYYIIHIIHSLKFYKIKYKINLWEKAFKLVKKSYEKRLSILNTFSYFVRNDYSIALKYLKKLILNSKSKFEKINLIAFYKLKKT</sequence>
<dbReference type="EMBL" id="CP006682">
    <property type="protein sequence ID" value="AHB36459.1"/>
    <property type="molecule type" value="Genomic_DNA"/>
</dbReference>
<dbReference type="HOGENOM" id="CLU_1194283_0_0_14"/>
<reference evidence="1 2" key="1">
    <citation type="journal article" date="2014" name="Genome Announc.">
        <title>Complete Genome Sequence of Spiroplasma apis B31T (ATCC 33834), a Bacterium Associated with May Disease of Honeybees (Apis mellifera).</title>
        <authorList>
            <person name="Ku C."/>
            <person name="Lo W.S."/>
            <person name="Chen L.L."/>
            <person name="Kuo C.H."/>
        </authorList>
    </citation>
    <scope>NUCLEOTIDE SEQUENCE [LARGE SCALE GENOMIC DNA]</scope>
    <source>
        <strain evidence="1">B31</strain>
    </source>
</reference>
<keyword evidence="2" id="KW-1185">Reference proteome</keyword>
<name>V5RIR9_SPIAP</name>
<dbReference type="Proteomes" id="UP000018550">
    <property type="component" value="Chromosome"/>
</dbReference>
<dbReference type="AlphaFoldDB" id="V5RIR9"/>
<dbReference type="KEGG" id="sapi:SAPIS_v1c06140"/>
<gene>
    <name evidence="1" type="ORF">SAPIS_v1c06140</name>
</gene>
<protein>
    <submittedName>
        <fullName evidence="1">Uncharacterized protein</fullName>
    </submittedName>
</protein>
<proteinExistence type="predicted"/>
<dbReference type="OrthoDB" id="9956403at2"/>